<evidence type="ECO:0000256" key="1">
    <source>
        <dbReference type="ARBA" id="ARBA00005532"/>
    </source>
</evidence>
<comment type="subcellular location">
    <subcellularLocation>
        <location evidence="5">Cytoplasm</location>
    </subcellularLocation>
</comment>
<organism evidence="8">
    <name type="scientific">Desulfobacca acetoxidans</name>
    <dbReference type="NCBI Taxonomy" id="60893"/>
    <lineage>
        <taxon>Bacteria</taxon>
        <taxon>Pseudomonadati</taxon>
        <taxon>Thermodesulfobacteriota</taxon>
        <taxon>Desulfobaccia</taxon>
        <taxon>Desulfobaccales</taxon>
        <taxon>Desulfobaccaceae</taxon>
        <taxon>Desulfobacca</taxon>
    </lineage>
</organism>
<feature type="compositionally biased region" description="Basic residues" evidence="6">
    <location>
        <begin position="15"/>
        <end position="27"/>
    </location>
</feature>
<dbReference type="GO" id="GO:0003746">
    <property type="term" value="F:translation elongation factor activity"/>
    <property type="evidence" value="ECO:0007669"/>
    <property type="project" value="UniProtKB-UniRule"/>
</dbReference>
<dbReference type="PROSITE" id="PS01126">
    <property type="entry name" value="EF_TS_1"/>
    <property type="match status" value="1"/>
</dbReference>
<feature type="domain" description="Translation elongation factor EFTs/EF1B dimerisation" evidence="7">
    <location>
        <begin position="134"/>
        <end position="347"/>
    </location>
</feature>
<dbReference type="NCBIfam" id="TIGR00116">
    <property type="entry name" value="tsf"/>
    <property type="match status" value="1"/>
</dbReference>
<protein>
    <recommendedName>
        <fullName evidence="2 5">Elongation factor Ts</fullName>
        <shortName evidence="5">EF-Ts</shortName>
    </recommendedName>
</protein>
<dbReference type="SUPFAM" id="SSF54713">
    <property type="entry name" value="Elongation factor Ts (EF-Ts), dimerisation domain"/>
    <property type="match status" value="2"/>
</dbReference>
<dbReference type="HAMAP" id="MF_00050">
    <property type="entry name" value="EF_Ts"/>
    <property type="match status" value="1"/>
</dbReference>
<keyword evidence="3 5" id="KW-0251">Elongation factor</keyword>
<proteinExistence type="inferred from homology"/>
<dbReference type="EMBL" id="DTGR01000172">
    <property type="protein sequence ID" value="HHS30192.1"/>
    <property type="molecule type" value="Genomic_DNA"/>
</dbReference>
<evidence type="ECO:0000256" key="6">
    <source>
        <dbReference type="SAM" id="MobiDB-lite"/>
    </source>
</evidence>
<dbReference type="Gene3D" id="1.10.8.10">
    <property type="entry name" value="DNA helicase RuvA subunit, C-terminal domain"/>
    <property type="match status" value="1"/>
</dbReference>
<feature type="region of interest" description="Involved in Mg(2+) ion dislocation from EF-Tu" evidence="5">
    <location>
        <begin position="143"/>
        <end position="146"/>
    </location>
</feature>
<dbReference type="CDD" id="cd14275">
    <property type="entry name" value="UBA_EF-Ts"/>
    <property type="match status" value="1"/>
</dbReference>
<evidence type="ECO:0000256" key="2">
    <source>
        <dbReference type="ARBA" id="ARBA00016956"/>
    </source>
</evidence>
<dbReference type="Gene3D" id="3.30.479.20">
    <property type="entry name" value="Elongation factor Ts, dimerisation domain"/>
    <property type="match status" value="2"/>
</dbReference>
<evidence type="ECO:0000256" key="3">
    <source>
        <dbReference type="ARBA" id="ARBA00022768"/>
    </source>
</evidence>
<keyword evidence="4 5" id="KW-0648">Protein biosynthesis</keyword>
<name>A0A7V6A4P6_9BACT</name>
<comment type="function">
    <text evidence="5">Associates with the EF-Tu.GDP complex and induces the exchange of GDP to GTP. It remains bound to the aminoacyl-tRNA.EF-Tu.GTP complex up to the GTP hydrolysis stage on the ribosome.</text>
</comment>
<dbReference type="GO" id="GO:0005737">
    <property type="term" value="C:cytoplasm"/>
    <property type="evidence" value="ECO:0007669"/>
    <property type="project" value="UniProtKB-SubCell"/>
</dbReference>
<evidence type="ECO:0000313" key="8">
    <source>
        <dbReference type="EMBL" id="HHS30192.1"/>
    </source>
</evidence>
<gene>
    <name evidence="5" type="primary">tsf</name>
    <name evidence="8" type="ORF">ENV52_10895</name>
</gene>
<dbReference type="InterPro" id="IPR001816">
    <property type="entry name" value="Transl_elong_EFTs/EF1B"/>
</dbReference>
<evidence type="ECO:0000256" key="5">
    <source>
        <dbReference type="HAMAP-Rule" id="MF_00050"/>
    </source>
</evidence>
<comment type="similarity">
    <text evidence="1 5">Belongs to the EF-Ts family.</text>
</comment>
<dbReference type="PANTHER" id="PTHR11741:SF0">
    <property type="entry name" value="ELONGATION FACTOR TS, MITOCHONDRIAL"/>
    <property type="match status" value="1"/>
</dbReference>
<dbReference type="InterPro" id="IPR018101">
    <property type="entry name" value="Transl_elong_Ts_CS"/>
</dbReference>
<reference evidence="8" key="1">
    <citation type="journal article" date="2020" name="mSystems">
        <title>Genome- and Community-Level Interaction Insights into Carbon Utilization and Element Cycling Functions of Hydrothermarchaeota in Hydrothermal Sediment.</title>
        <authorList>
            <person name="Zhou Z."/>
            <person name="Liu Y."/>
            <person name="Xu W."/>
            <person name="Pan J."/>
            <person name="Luo Z.H."/>
            <person name="Li M."/>
        </authorList>
    </citation>
    <scope>NUCLEOTIDE SEQUENCE [LARGE SCALE GENOMIC DNA]</scope>
    <source>
        <strain evidence="8">SpSt-767</strain>
    </source>
</reference>
<evidence type="ECO:0000256" key="4">
    <source>
        <dbReference type="ARBA" id="ARBA00022917"/>
    </source>
</evidence>
<evidence type="ECO:0000259" key="7">
    <source>
        <dbReference type="Pfam" id="PF00889"/>
    </source>
</evidence>
<dbReference type="Gene3D" id="1.10.286.20">
    <property type="match status" value="1"/>
</dbReference>
<dbReference type="InterPro" id="IPR036402">
    <property type="entry name" value="EF-Ts_dimer_sf"/>
</dbReference>
<feature type="region of interest" description="Disordered" evidence="6">
    <location>
        <begin position="1"/>
        <end position="29"/>
    </location>
</feature>
<dbReference type="FunFam" id="1.10.8.10:FF:000001">
    <property type="entry name" value="Elongation factor Ts"/>
    <property type="match status" value="1"/>
</dbReference>
<keyword evidence="5" id="KW-0963">Cytoplasm</keyword>
<dbReference type="InterPro" id="IPR014039">
    <property type="entry name" value="Transl_elong_EFTs/EF1B_dimer"/>
</dbReference>
<dbReference type="SUPFAM" id="SSF46934">
    <property type="entry name" value="UBA-like"/>
    <property type="match status" value="1"/>
</dbReference>
<dbReference type="FunFam" id="1.10.286.20:FF:000001">
    <property type="entry name" value="Elongation factor Ts"/>
    <property type="match status" value="1"/>
</dbReference>
<dbReference type="Pfam" id="PF00889">
    <property type="entry name" value="EF_TS"/>
    <property type="match status" value="1"/>
</dbReference>
<sequence>MKLPRLPRPFSRQSQKARRSRKCRNRCKPTNVAGNPDNFARRQAGCAVLRHRGQGIVKEIITLEISAELVKTLRDKTNCGFMDCKKALKETQGDLEAAVTYLRQKGIAVATKRAERTTSEGAVWSYVSPDGMTGVLLEVNCESDFVAKTDSFLAFGKALAAQIAQSPLSDCEALLSQPWQGQAGVTVQEYLTELIGQIGENIRVRRFARFSGCGPVAAYIHFGAKIGVLLELSAPATSEELQNLAKDLAMHVAATNPLAVTPKDLDADVVAKEKAIYTAQAIESGKPEKIIEKMVSGRLDKFFKEVCLINQEFVKNPDVTVMQLLNEAGAKAGGPVTVSRFVRYQVGA</sequence>
<comment type="caution">
    <text evidence="8">The sequence shown here is derived from an EMBL/GenBank/DDBJ whole genome shotgun (WGS) entry which is preliminary data.</text>
</comment>
<dbReference type="PANTHER" id="PTHR11741">
    <property type="entry name" value="ELONGATION FACTOR TS"/>
    <property type="match status" value="1"/>
</dbReference>
<dbReference type="AlphaFoldDB" id="A0A7V6A4P6"/>
<accession>A0A7V6A4P6</accession>
<dbReference type="InterPro" id="IPR009060">
    <property type="entry name" value="UBA-like_sf"/>
</dbReference>